<evidence type="ECO:0000256" key="5">
    <source>
        <dbReference type="ARBA" id="ARBA00023002"/>
    </source>
</evidence>
<evidence type="ECO:0000256" key="1">
    <source>
        <dbReference type="ARBA" id="ARBA00005109"/>
    </source>
</evidence>
<evidence type="ECO:0000259" key="9">
    <source>
        <dbReference type="Pfam" id="PF14833"/>
    </source>
</evidence>
<name>A0AA38WX13_9EURO</name>
<dbReference type="InterPro" id="IPR013328">
    <property type="entry name" value="6PGD_dom2"/>
</dbReference>
<dbReference type="GO" id="GO:0050661">
    <property type="term" value="F:NADP binding"/>
    <property type="evidence" value="ECO:0007669"/>
    <property type="project" value="InterPro"/>
</dbReference>
<dbReference type="EC" id="1.1.1.31" evidence="3"/>
<protein>
    <recommendedName>
        <fullName evidence="3">3-hydroxyisobutyrate dehydrogenase</fullName>
        <ecNumber evidence="3">1.1.1.31</ecNumber>
    </recommendedName>
</protein>
<gene>
    <name evidence="10" type="ORF">H2200_012893</name>
</gene>
<dbReference type="GO" id="GO:0006574">
    <property type="term" value="P:L-valine catabolic process"/>
    <property type="evidence" value="ECO:0007669"/>
    <property type="project" value="TreeGrafter"/>
</dbReference>
<comment type="similarity">
    <text evidence="2">Belongs to the HIBADH-related family. 3-hydroxyisobutyrate dehydrogenase subfamily.</text>
</comment>
<keyword evidence="11" id="KW-1185">Reference proteome</keyword>
<dbReference type="SUPFAM" id="SSF48179">
    <property type="entry name" value="6-phosphogluconate dehydrogenase C-terminal domain-like"/>
    <property type="match status" value="1"/>
</dbReference>
<dbReference type="GO" id="GO:0008442">
    <property type="term" value="F:3-hydroxyisobutyrate dehydrogenase activity"/>
    <property type="evidence" value="ECO:0007669"/>
    <property type="project" value="UniProtKB-EC"/>
</dbReference>
<sequence length="324" mass="34421">MPPASAVEGPQGMPRVNYGFIGLGRMGLPMALNLREKMPLTSKLFVLDISKARIDAFLEQSRSLGPVEVASSPKEVAEHCDVIITSLPPGEPARRVFTDPSTSILAAKVDDKSKLVIDTSTLDVQSSLEIRKQIVDSGFGDFVDSPISGGMEGARRGKLSAIVGGTREVFDQVQPIVLAWSDPDHVYHCGPAGSGLAAKIINNYIASISYVALCEGMNTGVRFGLDPKVLTDVINASSGMCWNSMHMSPIKGIHPTSPASQGFKGGPDGGPGLDLATESTEMTVELMSQVNAKSVMAEVMRDIWKRASSGYTLSSKPSAPRDIC</sequence>
<dbReference type="InterPro" id="IPR036291">
    <property type="entry name" value="NAD(P)-bd_dom_sf"/>
</dbReference>
<evidence type="ECO:0000259" key="8">
    <source>
        <dbReference type="Pfam" id="PF03446"/>
    </source>
</evidence>
<dbReference type="Gene3D" id="3.40.50.720">
    <property type="entry name" value="NAD(P)-binding Rossmann-like Domain"/>
    <property type="match status" value="1"/>
</dbReference>
<proteinExistence type="inferred from homology"/>
<dbReference type="InterPro" id="IPR002204">
    <property type="entry name" value="3-OH-isobutyrate_DH-rel_CS"/>
</dbReference>
<dbReference type="PROSITE" id="PS00895">
    <property type="entry name" value="3_HYDROXYISOBUT_DH"/>
    <property type="match status" value="1"/>
</dbReference>
<evidence type="ECO:0000313" key="10">
    <source>
        <dbReference type="EMBL" id="KAJ9602699.1"/>
    </source>
</evidence>
<comment type="pathway">
    <text evidence="1">Amino-acid degradation; L-valine degradation.</text>
</comment>
<dbReference type="Gene3D" id="1.10.1040.10">
    <property type="entry name" value="N-(1-d-carboxylethyl)-l-norvaline Dehydrogenase, domain 2"/>
    <property type="match status" value="1"/>
</dbReference>
<dbReference type="PANTHER" id="PTHR22981">
    <property type="entry name" value="3-HYDROXYISOBUTYRATE DEHYDROGENASE-RELATED"/>
    <property type="match status" value="1"/>
</dbReference>
<dbReference type="Pfam" id="PF03446">
    <property type="entry name" value="NAD_binding_2"/>
    <property type="match status" value="1"/>
</dbReference>
<dbReference type="AlphaFoldDB" id="A0AA38WX13"/>
<dbReference type="SUPFAM" id="SSF51735">
    <property type="entry name" value="NAD(P)-binding Rossmann-fold domains"/>
    <property type="match status" value="1"/>
</dbReference>
<feature type="domain" description="6-phosphogluconate dehydrogenase NADP-binding" evidence="8">
    <location>
        <begin position="18"/>
        <end position="182"/>
    </location>
</feature>
<keyword evidence="6" id="KW-0520">NAD</keyword>
<dbReference type="InterPro" id="IPR029154">
    <property type="entry name" value="HIBADH-like_NADP-bd"/>
</dbReference>
<accession>A0AA38WX13</accession>
<evidence type="ECO:0000256" key="3">
    <source>
        <dbReference type="ARBA" id="ARBA00012991"/>
    </source>
</evidence>
<comment type="caution">
    <text evidence="10">The sequence shown here is derived from an EMBL/GenBank/DDBJ whole genome shotgun (WGS) entry which is preliminary data.</text>
</comment>
<evidence type="ECO:0000313" key="11">
    <source>
        <dbReference type="Proteomes" id="UP001172673"/>
    </source>
</evidence>
<feature type="domain" description="3-hydroxyisobutyrate dehydrogenase-like NAD-binding" evidence="9">
    <location>
        <begin position="193"/>
        <end position="311"/>
    </location>
</feature>
<evidence type="ECO:0000256" key="2">
    <source>
        <dbReference type="ARBA" id="ARBA00006013"/>
    </source>
</evidence>
<evidence type="ECO:0000256" key="7">
    <source>
        <dbReference type="ARBA" id="ARBA00049197"/>
    </source>
</evidence>
<comment type="catalytic activity">
    <reaction evidence="7">
        <text>3-hydroxy-2-methylpropanoate + NAD(+) = 2-methyl-3-oxopropanoate + NADH + H(+)</text>
        <dbReference type="Rhea" id="RHEA:17681"/>
        <dbReference type="ChEBI" id="CHEBI:11805"/>
        <dbReference type="ChEBI" id="CHEBI:15378"/>
        <dbReference type="ChEBI" id="CHEBI:57540"/>
        <dbReference type="ChEBI" id="CHEBI:57700"/>
        <dbReference type="ChEBI" id="CHEBI:57945"/>
        <dbReference type="EC" id="1.1.1.31"/>
    </reaction>
</comment>
<dbReference type="InterPro" id="IPR008927">
    <property type="entry name" value="6-PGluconate_DH-like_C_sf"/>
</dbReference>
<dbReference type="EMBL" id="JAPDRK010000025">
    <property type="protein sequence ID" value="KAJ9602699.1"/>
    <property type="molecule type" value="Genomic_DNA"/>
</dbReference>
<reference evidence="10" key="1">
    <citation type="submission" date="2022-10" db="EMBL/GenBank/DDBJ databases">
        <title>Culturing micro-colonial fungi from biological soil crusts in the Mojave desert and describing Neophaeococcomyces mojavensis, and introducing the new genera and species Taxawa tesnikishii.</title>
        <authorList>
            <person name="Kurbessoian T."/>
            <person name="Stajich J.E."/>
        </authorList>
    </citation>
    <scope>NUCLEOTIDE SEQUENCE</scope>
    <source>
        <strain evidence="10">TK_41</strain>
    </source>
</reference>
<dbReference type="Pfam" id="PF14833">
    <property type="entry name" value="NAD_binding_11"/>
    <property type="match status" value="1"/>
</dbReference>
<dbReference type="GO" id="GO:0051287">
    <property type="term" value="F:NAD binding"/>
    <property type="evidence" value="ECO:0007669"/>
    <property type="project" value="InterPro"/>
</dbReference>
<keyword evidence="4" id="KW-0101">Branched-chain amino acid catabolism</keyword>
<dbReference type="InterPro" id="IPR006115">
    <property type="entry name" value="6PGDH_NADP-bd"/>
</dbReference>
<evidence type="ECO:0000256" key="6">
    <source>
        <dbReference type="ARBA" id="ARBA00023027"/>
    </source>
</evidence>
<keyword evidence="5" id="KW-0560">Oxidoreductase</keyword>
<evidence type="ECO:0000256" key="4">
    <source>
        <dbReference type="ARBA" id="ARBA00022456"/>
    </source>
</evidence>
<dbReference type="Proteomes" id="UP001172673">
    <property type="component" value="Unassembled WGS sequence"/>
</dbReference>
<dbReference type="PANTHER" id="PTHR22981:SF7">
    <property type="entry name" value="3-HYDROXYISOBUTYRATE DEHYDROGENASE, MITOCHONDRIAL"/>
    <property type="match status" value="1"/>
</dbReference>
<dbReference type="GO" id="GO:0005739">
    <property type="term" value="C:mitochondrion"/>
    <property type="evidence" value="ECO:0007669"/>
    <property type="project" value="TreeGrafter"/>
</dbReference>
<organism evidence="10 11">
    <name type="scientific">Cladophialophora chaetospira</name>
    <dbReference type="NCBI Taxonomy" id="386627"/>
    <lineage>
        <taxon>Eukaryota</taxon>
        <taxon>Fungi</taxon>
        <taxon>Dikarya</taxon>
        <taxon>Ascomycota</taxon>
        <taxon>Pezizomycotina</taxon>
        <taxon>Eurotiomycetes</taxon>
        <taxon>Chaetothyriomycetidae</taxon>
        <taxon>Chaetothyriales</taxon>
        <taxon>Herpotrichiellaceae</taxon>
        <taxon>Cladophialophora</taxon>
    </lineage>
</organism>